<name>A0A2W1JKX7_9CYAN</name>
<comment type="caution">
    <text evidence="1">The sequence shown here is derived from an EMBL/GenBank/DDBJ whole genome shotgun (WGS) entry which is preliminary data.</text>
</comment>
<evidence type="ECO:0000313" key="1">
    <source>
        <dbReference type="EMBL" id="PZD74028.1"/>
    </source>
</evidence>
<dbReference type="RefSeq" id="WP_110985546.1">
    <property type="nucleotide sequence ID" value="NZ_CAWNWM010000004.1"/>
</dbReference>
<dbReference type="OrthoDB" id="7067390at2"/>
<proteinExistence type="predicted"/>
<protein>
    <recommendedName>
        <fullName evidence="3">Nitrate reductase</fullName>
    </recommendedName>
</protein>
<keyword evidence="2" id="KW-1185">Reference proteome</keyword>
<evidence type="ECO:0008006" key="3">
    <source>
        <dbReference type="Google" id="ProtNLM"/>
    </source>
</evidence>
<accession>A0A2W1JKX7</accession>
<evidence type="ECO:0000313" key="2">
    <source>
        <dbReference type="Proteomes" id="UP000248857"/>
    </source>
</evidence>
<sequence>MNLFERRSTAPPVEHIQQIKRWVNDLLSLGDDVPISISQLRCHEPDCPPAETVISVMTQPTQTYKIHQSAAEVDYDAVAAALPSSAQ</sequence>
<gene>
    <name evidence="1" type="ORF">C1752_01572</name>
</gene>
<dbReference type="AlphaFoldDB" id="A0A2W1JKX7"/>
<dbReference type="Proteomes" id="UP000248857">
    <property type="component" value="Unassembled WGS sequence"/>
</dbReference>
<organism evidence="1 2">
    <name type="scientific">Acaryochloris thomasi RCC1774</name>
    <dbReference type="NCBI Taxonomy" id="1764569"/>
    <lineage>
        <taxon>Bacteria</taxon>
        <taxon>Bacillati</taxon>
        <taxon>Cyanobacteriota</taxon>
        <taxon>Cyanophyceae</taxon>
        <taxon>Acaryochloridales</taxon>
        <taxon>Acaryochloridaceae</taxon>
        <taxon>Acaryochloris</taxon>
        <taxon>Acaryochloris thomasi</taxon>
    </lineage>
</organism>
<dbReference type="EMBL" id="PQWO01000004">
    <property type="protein sequence ID" value="PZD74028.1"/>
    <property type="molecule type" value="Genomic_DNA"/>
</dbReference>
<reference evidence="1 2" key="1">
    <citation type="journal article" date="2018" name="Sci. Rep.">
        <title>A novel species of the marine cyanobacterium Acaryochloris with a unique pigment content and lifestyle.</title>
        <authorList>
            <person name="Partensky F."/>
            <person name="Six C."/>
            <person name="Ratin M."/>
            <person name="Garczarek L."/>
            <person name="Vaulot D."/>
            <person name="Probert I."/>
            <person name="Calteau A."/>
            <person name="Gourvil P."/>
            <person name="Marie D."/>
            <person name="Grebert T."/>
            <person name="Bouchier C."/>
            <person name="Le Panse S."/>
            <person name="Gachenot M."/>
            <person name="Rodriguez F."/>
            <person name="Garrido J.L."/>
        </authorList>
    </citation>
    <scope>NUCLEOTIDE SEQUENCE [LARGE SCALE GENOMIC DNA]</scope>
    <source>
        <strain evidence="1 2">RCC1774</strain>
    </source>
</reference>